<dbReference type="Pfam" id="PF00857">
    <property type="entry name" value="Isochorismatase"/>
    <property type="match status" value="2"/>
</dbReference>
<dbReference type="KEGG" id="ari:UM93_07040"/>
<dbReference type="PANTHER" id="PTHR11080">
    <property type="entry name" value="PYRAZINAMIDASE/NICOTINAMIDASE"/>
    <property type="match status" value="1"/>
</dbReference>
<evidence type="ECO:0000256" key="2">
    <source>
        <dbReference type="ARBA" id="ARBA00022642"/>
    </source>
</evidence>
<dbReference type="GO" id="GO:0008936">
    <property type="term" value="F:nicotinamidase activity"/>
    <property type="evidence" value="ECO:0007669"/>
    <property type="project" value="UniProtKB-EC"/>
</dbReference>
<keyword evidence="3" id="KW-0479">Metal-binding</keyword>
<dbReference type="InterPro" id="IPR052347">
    <property type="entry name" value="Isochorismatase_Nicotinamidase"/>
</dbReference>
<keyword evidence="11" id="KW-1185">Reference proteome</keyword>
<evidence type="ECO:0000256" key="8">
    <source>
        <dbReference type="SAM" id="MobiDB-lite"/>
    </source>
</evidence>
<dbReference type="GO" id="GO:0019363">
    <property type="term" value="P:pyridine nucleotide biosynthetic process"/>
    <property type="evidence" value="ECO:0007669"/>
    <property type="project" value="UniProtKB-KW"/>
</dbReference>
<evidence type="ECO:0000256" key="7">
    <source>
        <dbReference type="ARBA" id="ARBA00043224"/>
    </source>
</evidence>
<dbReference type="RefSeq" id="WP_045074628.1">
    <property type="nucleotide sequence ID" value="NZ_CP011005.1"/>
</dbReference>
<evidence type="ECO:0000256" key="5">
    <source>
        <dbReference type="ARBA" id="ARBA00037900"/>
    </source>
</evidence>
<keyword evidence="4" id="KW-0378">Hydrolase</keyword>
<organism evidence="10 11">
    <name type="scientific">Psychromicrobium lacuslunae</name>
    <dbReference type="NCBI Taxonomy" id="1618207"/>
    <lineage>
        <taxon>Bacteria</taxon>
        <taxon>Bacillati</taxon>
        <taxon>Actinomycetota</taxon>
        <taxon>Actinomycetes</taxon>
        <taxon>Micrococcales</taxon>
        <taxon>Micrococcaceae</taxon>
        <taxon>Psychromicrobium</taxon>
    </lineage>
</organism>
<dbReference type="PANTHER" id="PTHR11080:SF2">
    <property type="entry name" value="LD05707P"/>
    <property type="match status" value="1"/>
</dbReference>
<dbReference type="PATRIC" id="fig|1618207.4.peg.1426"/>
<comment type="pathway">
    <text evidence="5">Cofactor biosynthesis; nicotinate biosynthesis; nicotinate from nicotinamide: step 1/1.</text>
</comment>
<evidence type="ECO:0000313" key="10">
    <source>
        <dbReference type="EMBL" id="AJT41330.1"/>
    </source>
</evidence>
<dbReference type="EMBL" id="CP011005">
    <property type="protein sequence ID" value="AJT41330.1"/>
    <property type="molecule type" value="Genomic_DNA"/>
</dbReference>
<name>A0A0D4BYV8_9MICC</name>
<evidence type="ECO:0000313" key="11">
    <source>
        <dbReference type="Proteomes" id="UP000061839"/>
    </source>
</evidence>
<sequence>MPKALIIVDVQNDFCEGGSLAVSGGEEVATGISELLDSTFGAESREFDYVLATQDWHIDPGSHFSETPDFIDSWPVHCVAGSKGAQLHPNLDTEYVDAYFRKGKYQAAYSGFEGFLAPEDEVPTGPRNPEQTENPENSESSGDVGYDGDDDGPSLDEWLQEHEVDSVSIVGLATDYCVRATALDAVSAGYEVTLLSELCAGIDPAGSQAALTELTEAGVEII</sequence>
<evidence type="ECO:0000256" key="4">
    <source>
        <dbReference type="ARBA" id="ARBA00022801"/>
    </source>
</evidence>
<feature type="region of interest" description="Disordered" evidence="8">
    <location>
        <begin position="116"/>
        <end position="156"/>
    </location>
</feature>
<dbReference type="EC" id="3.5.1.19" evidence="6"/>
<comment type="similarity">
    <text evidence="1">Belongs to the isochorismatase family.</text>
</comment>
<dbReference type="InterPro" id="IPR000868">
    <property type="entry name" value="Isochorismatase-like_dom"/>
</dbReference>
<accession>A0A0D4BYV8</accession>
<dbReference type="OrthoDB" id="9791276at2"/>
<dbReference type="Gene3D" id="3.40.50.850">
    <property type="entry name" value="Isochorismatase-like"/>
    <property type="match status" value="1"/>
</dbReference>
<evidence type="ECO:0000256" key="1">
    <source>
        <dbReference type="ARBA" id="ARBA00006336"/>
    </source>
</evidence>
<feature type="domain" description="Isochorismatase-like" evidence="9">
    <location>
        <begin position="152"/>
        <end position="222"/>
    </location>
</feature>
<keyword evidence="2" id="KW-0662">Pyridine nucleotide biosynthesis</keyword>
<evidence type="ECO:0000256" key="3">
    <source>
        <dbReference type="ARBA" id="ARBA00022723"/>
    </source>
</evidence>
<dbReference type="CDD" id="cd01011">
    <property type="entry name" value="nicotinamidase"/>
    <property type="match status" value="1"/>
</dbReference>
<dbReference type="SUPFAM" id="SSF52499">
    <property type="entry name" value="Isochorismatase-like hydrolases"/>
    <property type="match status" value="1"/>
</dbReference>
<proteinExistence type="inferred from homology"/>
<evidence type="ECO:0000256" key="6">
    <source>
        <dbReference type="ARBA" id="ARBA00039017"/>
    </source>
</evidence>
<dbReference type="GO" id="GO:0046872">
    <property type="term" value="F:metal ion binding"/>
    <property type="evidence" value="ECO:0007669"/>
    <property type="project" value="UniProtKB-KW"/>
</dbReference>
<dbReference type="STRING" id="1618207.UM93_07040"/>
<protein>
    <recommendedName>
        <fullName evidence="6">nicotinamidase</fullName>
        <ecNumber evidence="6">3.5.1.19</ecNumber>
    </recommendedName>
    <alternativeName>
        <fullName evidence="7">Nicotinamide deamidase</fullName>
    </alternativeName>
</protein>
<dbReference type="HOGENOM" id="CLU_068979_13_2_11"/>
<dbReference type="InterPro" id="IPR036380">
    <property type="entry name" value="Isochorismatase-like_sf"/>
</dbReference>
<gene>
    <name evidence="10" type="ORF">UM93_07040</name>
</gene>
<feature type="domain" description="Isochorismatase-like" evidence="9">
    <location>
        <begin position="4"/>
        <end position="109"/>
    </location>
</feature>
<dbReference type="Proteomes" id="UP000061839">
    <property type="component" value="Chromosome"/>
</dbReference>
<reference evidence="10 11" key="1">
    <citation type="journal article" date="2015" name="Genome Announc.">
        <title>Complete Genome Sequencing of Protease-Producing Novel Arthrobacter sp. Strain IHBB 11108 Using PacBio Single-Molecule Real-Time Sequencing Technology.</title>
        <authorList>
            <person name="Kiran S."/>
            <person name="Swarnkar M.K."/>
            <person name="Pal M."/>
            <person name="Thakur R."/>
            <person name="Tewari R."/>
            <person name="Singh A.K."/>
            <person name="Gulati A."/>
        </authorList>
    </citation>
    <scope>NUCLEOTIDE SEQUENCE [LARGE SCALE GENOMIC DNA]</scope>
    <source>
        <strain evidence="10 11">IHBB 11108</strain>
    </source>
</reference>
<dbReference type="AlphaFoldDB" id="A0A0D4BYV8"/>
<evidence type="ECO:0000259" key="9">
    <source>
        <dbReference type="Pfam" id="PF00857"/>
    </source>
</evidence>